<dbReference type="AlphaFoldDB" id="A0A1M7NA20"/>
<gene>
    <name evidence="1" type="ORF">SAMN04488494_3152</name>
</gene>
<proteinExistence type="predicted"/>
<sequence length="173" mass="19976">MYGPILFRKREARMKQIVIEIEDEAYEPFMGMLRICPAAKVVGTNSFAETRDVIDRCFAEAIMELQADKKVYKRPSDLAYIMIGVNDGAINGVDYYLTPDDFTGYLLQVGINQLPKRSTIYNKVNDTVGKFPDWSFVHDVKPKEKIRRKNLFMRFSSAFGRAKRQKLDGFLDK</sequence>
<name>A0A1M7NA20_XYLRU</name>
<dbReference type="EMBL" id="FRCJ01000009">
    <property type="protein sequence ID" value="SHN00482.1"/>
    <property type="molecule type" value="Genomic_DNA"/>
</dbReference>
<accession>A0A1M7NA20</accession>
<dbReference type="Proteomes" id="UP000184280">
    <property type="component" value="Unassembled WGS sequence"/>
</dbReference>
<protein>
    <submittedName>
        <fullName evidence="1">Uncharacterized protein</fullName>
    </submittedName>
</protein>
<evidence type="ECO:0000313" key="2">
    <source>
        <dbReference type="Proteomes" id="UP000184280"/>
    </source>
</evidence>
<evidence type="ECO:0000313" key="1">
    <source>
        <dbReference type="EMBL" id="SHN00482.1"/>
    </source>
</evidence>
<reference evidence="1 2" key="1">
    <citation type="submission" date="2016-11" db="EMBL/GenBank/DDBJ databases">
        <authorList>
            <person name="Jaros S."/>
            <person name="Januszkiewicz K."/>
            <person name="Wedrychowicz H."/>
        </authorList>
    </citation>
    <scope>NUCLEOTIDE SEQUENCE [LARGE SCALE GENOMIC DNA]</scope>
    <source>
        <strain evidence="1 2">BPI-34</strain>
    </source>
</reference>
<organism evidence="1 2">
    <name type="scientific">Xylanibacter ruminicola</name>
    <name type="common">Prevotella ruminicola</name>
    <dbReference type="NCBI Taxonomy" id="839"/>
    <lineage>
        <taxon>Bacteria</taxon>
        <taxon>Pseudomonadati</taxon>
        <taxon>Bacteroidota</taxon>
        <taxon>Bacteroidia</taxon>
        <taxon>Bacteroidales</taxon>
        <taxon>Prevotellaceae</taxon>
        <taxon>Xylanibacter</taxon>
    </lineage>
</organism>